<feature type="region of interest" description="Disordered" evidence="1">
    <location>
        <begin position="635"/>
        <end position="672"/>
    </location>
</feature>
<dbReference type="EMBL" id="CM007647">
    <property type="protein sequence ID" value="ONM07495.1"/>
    <property type="molecule type" value="Genomic_DNA"/>
</dbReference>
<feature type="region of interest" description="Disordered" evidence="1">
    <location>
        <begin position="852"/>
        <end position="894"/>
    </location>
</feature>
<reference evidence="2" key="1">
    <citation type="submission" date="2015-12" db="EMBL/GenBank/DDBJ databases">
        <title>Update maize B73 reference genome by single molecule sequencing technologies.</title>
        <authorList>
            <consortium name="Maize Genome Sequencing Project"/>
            <person name="Ware D."/>
        </authorList>
    </citation>
    <scope>NUCLEOTIDE SEQUENCE [LARGE SCALE GENOMIC DNA]</scope>
    <source>
        <tissue evidence="2">Seedling</tissue>
    </source>
</reference>
<sequence>MIEERNAEGSKVPQDSSSSIHVGSPSVQHLDASGSSSSLHSKANRSSDVAVNHDIFDDSDKGGTAQYMVNVITPQFNLHSEEANGRFLLAAASGRVLARSFHSVVHLGKEILEQALGTSSAQILELQPEMTWNKSELSVMLKDVQAHVAPTDVDPGAGLQWLPKVLGSSEKLKRTGALLERVFMPCQMYFRYTRHKGGTADLRVKPLKELRFNSPDITATMTSRQFQVMFDVLRNLLFARLPKPRKNSLQYPSDDEDIEEEADEVVPDGVEEVELAKITLEQREREIKLLLDDIRSLTGNGDNGTDHCHSAEKGDCLWMINSGKASLVEGLKRDFANLQKSRIFASSALRKALSNASQSHLEKEKNKTTSCAMRISMKISKVVWSMLADGNTFAEAEINDMVYDFDRDYKDIGIALFTTKYFVVRNCMVNAKCDTLLSAWNTPPGKINMLRVDAKQGAPKDGSSPLELFQVEIYPLRIYLSEAMYRMMWDYFFPEEDDSQRRQEVWRVSTSTGPRRTRRLSSGVDAVTSSSYSVRDHELPGKSSTTVSTSTNVSSWQGILSDNSQVSKFQSIKANMVCGSHQELHRSSSFERNWEESAAESVASNDVVSLLNSSIVSSKVDASNSVLENPVVGSEMWRSKTKDSKPAKSGRLSHEEKKLGKSNDEKKTKPRKSMEFHNIKIGKVELLVTYEGSRLAINDLRLLMDTFHKAEFTGTWRRLFSRVKKHIIWGVLKSVTGMQGKKFSNHRETLEGSIPENDLNLSDSDVGQPGRHDQLTASWLKRPGDGAGDGFVTSIRGLFNTQRRKAKAFVIRTMRGEGHNDEYQDEWSESDGEYPFARQLTITKAKKLIRRKFRPRVQKNPGLSMQDSLPSSPRETTPYQSDSSRSSYEDFHEQ</sequence>
<organism evidence="2">
    <name type="scientific">Zea mays</name>
    <name type="common">Maize</name>
    <dbReference type="NCBI Taxonomy" id="4577"/>
    <lineage>
        <taxon>Eukaryota</taxon>
        <taxon>Viridiplantae</taxon>
        <taxon>Streptophyta</taxon>
        <taxon>Embryophyta</taxon>
        <taxon>Tracheophyta</taxon>
        <taxon>Spermatophyta</taxon>
        <taxon>Magnoliopsida</taxon>
        <taxon>Liliopsida</taxon>
        <taxon>Poales</taxon>
        <taxon>Poaceae</taxon>
        <taxon>PACMAD clade</taxon>
        <taxon>Panicoideae</taxon>
        <taxon>Andropogonodae</taxon>
        <taxon>Andropogoneae</taxon>
        <taxon>Tripsacinae</taxon>
        <taxon>Zea</taxon>
    </lineage>
</organism>
<dbReference type="Pfam" id="PF10344">
    <property type="entry name" value="Hobbit"/>
    <property type="match status" value="1"/>
</dbReference>
<evidence type="ECO:0000313" key="2">
    <source>
        <dbReference type="EMBL" id="ONM07500.1"/>
    </source>
</evidence>
<feature type="compositionally biased region" description="Polar residues" evidence="1">
    <location>
        <begin position="861"/>
        <end position="886"/>
    </location>
</feature>
<dbReference type="AlphaFoldDB" id="A0A1D6KYK3"/>
<feature type="region of interest" description="Disordered" evidence="1">
    <location>
        <begin position="1"/>
        <end position="45"/>
    </location>
</feature>
<dbReference type="EMBL" id="CM007647">
    <property type="protein sequence ID" value="ONM07500.1"/>
    <property type="molecule type" value="Genomic_DNA"/>
</dbReference>
<dbReference type="ExpressionAtlas" id="A0A1D6KYK3">
    <property type="expression patterns" value="baseline and differential"/>
</dbReference>
<dbReference type="InterPro" id="IPR045167">
    <property type="entry name" value="Hobbit"/>
</dbReference>
<gene>
    <name evidence="2" type="ORF">ZEAMMB73_Zm00001d033375</name>
</gene>
<proteinExistence type="predicted"/>
<feature type="compositionally biased region" description="Basic and acidic residues" evidence="1">
    <location>
        <begin position="637"/>
        <end position="672"/>
    </location>
</feature>
<dbReference type="PANTHER" id="PTHR15678:SF6">
    <property type="entry name" value="BRIDGE-LIKE LIPID TRANSFER PROTEIN FAMILY MEMBER 2"/>
    <property type="match status" value="1"/>
</dbReference>
<evidence type="ECO:0000256" key="1">
    <source>
        <dbReference type="SAM" id="MobiDB-lite"/>
    </source>
</evidence>
<feature type="compositionally biased region" description="Low complexity" evidence="1">
    <location>
        <begin position="16"/>
        <end position="26"/>
    </location>
</feature>
<name>A0A1D6KYK3_MAIZE</name>
<accession>A0A1D6KYK3</accession>
<protein>
    <submittedName>
        <fullName evidence="2">Golgi-body localization protein domain</fullName>
    </submittedName>
</protein>
<dbReference type="PANTHER" id="PTHR15678">
    <property type="entry name" value="ANTIGEN MLAA-22-RELATED"/>
    <property type="match status" value="1"/>
</dbReference>